<dbReference type="RefSeq" id="WP_187079985.1">
    <property type="nucleotide sequence ID" value="NZ_JACORU010000001.1"/>
</dbReference>
<dbReference type="InterPro" id="IPR012533">
    <property type="entry name" value="YcnI-copper_dom"/>
</dbReference>
<feature type="chain" id="PRO_5037827280" evidence="1">
    <location>
        <begin position="21"/>
        <end position="149"/>
    </location>
</feature>
<evidence type="ECO:0000313" key="4">
    <source>
        <dbReference type="Proteomes" id="UP000596827"/>
    </source>
</evidence>
<evidence type="ECO:0000256" key="1">
    <source>
        <dbReference type="SAM" id="SignalP"/>
    </source>
</evidence>
<protein>
    <submittedName>
        <fullName evidence="3">YcnI family protein</fullName>
    </submittedName>
</protein>
<organism evidence="3 4">
    <name type="scientific">Ramlibacter albus</name>
    <dbReference type="NCBI Taxonomy" id="2079448"/>
    <lineage>
        <taxon>Bacteria</taxon>
        <taxon>Pseudomonadati</taxon>
        <taxon>Pseudomonadota</taxon>
        <taxon>Betaproteobacteria</taxon>
        <taxon>Burkholderiales</taxon>
        <taxon>Comamonadaceae</taxon>
        <taxon>Ramlibacter</taxon>
    </lineage>
</organism>
<name>A0A923M3L4_9BURK</name>
<accession>A0A923M3L4</accession>
<dbReference type="Pfam" id="PF07987">
    <property type="entry name" value="DUF1775"/>
    <property type="match status" value="1"/>
</dbReference>
<dbReference type="Gene3D" id="2.60.40.2230">
    <property type="entry name" value="Uncharacterised protein YcnI-like PF07987, DUF1775"/>
    <property type="match status" value="1"/>
</dbReference>
<dbReference type="AlphaFoldDB" id="A0A923M3L4"/>
<feature type="signal peptide" evidence="1">
    <location>
        <begin position="1"/>
        <end position="20"/>
    </location>
</feature>
<evidence type="ECO:0000313" key="3">
    <source>
        <dbReference type="EMBL" id="MBC5763542.1"/>
    </source>
</evidence>
<dbReference type="InterPro" id="IPR038507">
    <property type="entry name" value="YcnI-like_sf"/>
</dbReference>
<keyword evidence="4" id="KW-1185">Reference proteome</keyword>
<feature type="domain" description="YncI copper-binding" evidence="2">
    <location>
        <begin position="21"/>
        <end position="134"/>
    </location>
</feature>
<sequence>MKHALILLAGFALFAGAAHAHVGLEYEVANASSSYKATFKVGHGCDKSPTRQLSVQVPPTMGNARPMPKPGWTLEVQRQGEAASRITWTARTREDALPDNQYDEFVLVAQAPAQPGTVTWQVVQVCEQGRAEWAPKLEILPSAGGGHKH</sequence>
<dbReference type="Proteomes" id="UP000596827">
    <property type="component" value="Unassembled WGS sequence"/>
</dbReference>
<keyword evidence="1" id="KW-0732">Signal</keyword>
<dbReference type="CDD" id="cd08545">
    <property type="entry name" value="YcnI_like"/>
    <property type="match status" value="1"/>
</dbReference>
<gene>
    <name evidence="3" type="ORF">H8R02_03725</name>
</gene>
<evidence type="ECO:0000259" key="2">
    <source>
        <dbReference type="Pfam" id="PF07987"/>
    </source>
</evidence>
<reference evidence="3" key="1">
    <citation type="submission" date="2020-08" db="EMBL/GenBank/DDBJ databases">
        <title>Ramlibacter sp. GTP1 16S ribosomal RNA gene genome sequencing and assembly.</title>
        <authorList>
            <person name="Kang M."/>
        </authorList>
    </citation>
    <scope>NUCLEOTIDE SEQUENCE</scope>
    <source>
        <strain evidence="3">GTP1</strain>
    </source>
</reference>
<dbReference type="EMBL" id="JACORU010000001">
    <property type="protein sequence ID" value="MBC5763542.1"/>
    <property type="molecule type" value="Genomic_DNA"/>
</dbReference>
<proteinExistence type="predicted"/>
<comment type="caution">
    <text evidence="3">The sequence shown here is derived from an EMBL/GenBank/DDBJ whole genome shotgun (WGS) entry which is preliminary data.</text>
</comment>